<dbReference type="AlphaFoldDB" id="A0A5N6AI61"/>
<keyword evidence="9" id="KW-0460">Magnesium</keyword>
<evidence type="ECO:0000256" key="9">
    <source>
        <dbReference type="PIRSR" id="PIRSR000706-2"/>
    </source>
</evidence>
<keyword evidence="2 7" id="KW-0808">Transferase</keyword>
<keyword evidence="3 7" id="KW-0547">Nucleotide-binding</keyword>
<dbReference type="GO" id="GO:0005524">
    <property type="term" value="F:ATP binding"/>
    <property type="evidence" value="ECO:0007669"/>
    <property type="project" value="UniProtKB-KW"/>
</dbReference>
<dbReference type="GO" id="GO:0046677">
    <property type="term" value="P:response to antibiotic"/>
    <property type="evidence" value="ECO:0007669"/>
    <property type="project" value="UniProtKB-KW"/>
</dbReference>
<dbReference type="InterPro" id="IPR011009">
    <property type="entry name" value="Kinase-like_dom_sf"/>
</dbReference>
<keyword evidence="5 7" id="KW-0067">ATP-binding</keyword>
<feature type="binding site" evidence="9">
    <location>
        <position position="184"/>
    </location>
    <ligand>
        <name>Mg(2+)</name>
        <dbReference type="ChEBI" id="CHEBI:18420"/>
    </ligand>
</feature>
<evidence type="ECO:0000256" key="2">
    <source>
        <dbReference type="ARBA" id="ARBA00022679"/>
    </source>
</evidence>
<dbReference type="GO" id="GO:0016773">
    <property type="term" value="F:phosphotransferase activity, alcohol group as acceptor"/>
    <property type="evidence" value="ECO:0007669"/>
    <property type="project" value="InterPro"/>
</dbReference>
<dbReference type="Gene3D" id="3.30.200.20">
    <property type="entry name" value="Phosphorylase Kinase, domain 1"/>
    <property type="match status" value="1"/>
</dbReference>
<evidence type="ECO:0000256" key="1">
    <source>
        <dbReference type="ARBA" id="ARBA00006219"/>
    </source>
</evidence>
<dbReference type="InterPro" id="IPR051678">
    <property type="entry name" value="AGP_Transferase"/>
</dbReference>
<dbReference type="Proteomes" id="UP000314251">
    <property type="component" value="Unassembled WGS sequence"/>
</dbReference>
<dbReference type="GO" id="GO:0016301">
    <property type="term" value="F:kinase activity"/>
    <property type="evidence" value="ECO:0007669"/>
    <property type="project" value="UniProtKB-KW"/>
</dbReference>
<reference evidence="12" key="1">
    <citation type="submission" date="2019-10" db="EMBL/GenBank/DDBJ databases">
        <title>Nonomuraea sp. nov., isolated from Phyllanthus amarus.</title>
        <authorList>
            <person name="Klykleung N."/>
            <person name="Tanasupawat S."/>
        </authorList>
    </citation>
    <scope>NUCLEOTIDE SEQUENCE [LARGE SCALE GENOMIC DNA]</scope>
    <source>
        <strain evidence="12">3MP-10</strain>
    </source>
</reference>
<evidence type="ECO:0000256" key="3">
    <source>
        <dbReference type="ARBA" id="ARBA00022741"/>
    </source>
</evidence>
<evidence type="ECO:0000313" key="12">
    <source>
        <dbReference type="EMBL" id="KAB8167686.1"/>
    </source>
</evidence>
<keyword evidence="13" id="KW-1185">Reference proteome</keyword>
<feature type="compositionally biased region" description="Pro residues" evidence="10">
    <location>
        <begin position="226"/>
        <end position="238"/>
    </location>
</feature>
<dbReference type="PIRSF" id="PIRSF000706">
    <property type="entry name" value="Kanamycin_kin"/>
    <property type="match status" value="1"/>
</dbReference>
<dbReference type="GO" id="GO:0046872">
    <property type="term" value="F:metal ion binding"/>
    <property type="evidence" value="ECO:0007669"/>
    <property type="project" value="UniProtKB-KW"/>
</dbReference>
<name>A0A5N6AI61_9ACTN</name>
<comment type="similarity">
    <text evidence="1 7">Belongs to the aminoglycoside phosphotransferase family.</text>
</comment>
<feature type="active site" description="Proton acceptor" evidence="8">
    <location>
        <position position="164"/>
    </location>
</feature>
<evidence type="ECO:0000256" key="7">
    <source>
        <dbReference type="PIRNR" id="PIRNR000706"/>
    </source>
</evidence>
<dbReference type="SUPFAM" id="SSF56112">
    <property type="entry name" value="Protein kinase-like (PK-like)"/>
    <property type="match status" value="1"/>
</dbReference>
<dbReference type="PANTHER" id="PTHR21310:SF41">
    <property type="entry name" value="3'-PHOSPHOTRANSFERASE, PUTATIVE-RELATED"/>
    <property type="match status" value="1"/>
</dbReference>
<dbReference type="InterPro" id="IPR024165">
    <property type="entry name" value="Kan/Strep_kinase"/>
</dbReference>
<evidence type="ECO:0000256" key="4">
    <source>
        <dbReference type="ARBA" id="ARBA00022777"/>
    </source>
</evidence>
<feature type="region of interest" description="Disordered" evidence="10">
    <location>
        <begin position="222"/>
        <end position="245"/>
    </location>
</feature>
<sequence length="259" mass="27303">MAAVPPEPAPWPRRALARRYGGEPWTPVTIGHSGARVLRLADGRYLKVAAADAGTRPDGGRDTGFDPLAEAERARWLAGRGLPAPEVWDAGTDGRHSWLLTGALPGRSAAEPWPAERRNAVVDALADIARALHQLPPADCPFDRGPAWRARAADPSDVVVCHGDLCLPNVLLDPGSCRVTGLVDLGRLGLADRLSDLALLSRSLTSDLNPQYGPDHAARLLRRYPGPGPGPGLGPGPGPGGADRARLDHYLRLEDSGGG</sequence>
<keyword evidence="9" id="KW-0479">Metal-binding</keyword>
<evidence type="ECO:0000256" key="5">
    <source>
        <dbReference type="ARBA" id="ARBA00022840"/>
    </source>
</evidence>
<proteinExistence type="inferred from homology"/>
<evidence type="ECO:0000256" key="6">
    <source>
        <dbReference type="ARBA" id="ARBA00023251"/>
    </source>
</evidence>
<keyword evidence="6 7" id="KW-0046">Antibiotic resistance</keyword>
<dbReference type="Gene3D" id="3.90.1200.10">
    <property type="match status" value="2"/>
</dbReference>
<dbReference type="PANTHER" id="PTHR21310">
    <property type="entry name" value="AMINOGLYCOSIDE PHOSPHOTRANSFERASE-RELATED-RELATED"/>
    <property type="match status" value="1"/>
</dbReference>
<organism evidence="12 13">
    <name type="scientific">Streptomyces mimosae</name>
    <dbReference type="NCBI Taxonomy" id="2586635"/>
    <lineage>
        <taxon>Bacteria</taxon>
        <taxon>Bacillati</taxon>
        <taxon>Actinomycetota</taxon>
        <taxon>Actinomycetes</taxon>
        <taxon>Kitasatosporales</taxon>
        <taxon>Streptomycetaceae</taxon>
        <taxon>Streptomyces</taxon>
    </lineage>
</organism>
<keyword evidence="4 7" id="KW-0418">Kinase</keyword>
<feature type="domain" description="Aminoglycoside phosphotransferase" evidence="11">
    <location>
        <begin position="152"/>
        <end position="221"/>
    </location>
</feature>
<dbReference type="EMBL" id="VDLY02000004">
    <property type="protein sequence ID" value="KAB8167686.1"/>
    <property type="molecule type" value="Genomic_DNA"/>
</dbReference>
<evidence type="ECO:0000259" key="11">
    <source>
        <dbReference type="Pfam" id="PF01636"/>
    </source>
</evidence>
<gene>
    <name evidence="12" type="ORF">FH607_006645</name>
</gene>
<dbReference type="Pfam" id="PF01636">
    <property type="entry name" value="APH"/>
    <property type="match status" value="1"/>
</dbReference>
<accession>A0A5N6AI61</accession>
<evidence type="ECO:0000256" key="8">
    <source>
        <dbReference type="PIRSR" id="PIRSR000706-1"/>
    </source>
</evidence>
<comment type="caution">
    <text evidence="12">The sequence shown here is derived from an EMBL/GenBank/DDBJ whole genome shotgun (WGS) entry which is preliminary data.</text>
</comment>
<feature type="binding site" evidence="9">
    <location>
        <position position="169"/>
    </location>
    <ligand>
        <name>Mg(2+)</name>
        <dbReference type="ChEBI" id="CHEBI:18420"/>
    </ligand>
</feature>
<dbReference type="InterPro" id="IPR002575">
    <property type="entry name" value="Aminoglycoside_PTrfase"/>
</dbReference>
<dbReference type="CDD" id="cd05150">
    <property type="entry name" value="APH"/>
    <property type="match status" value="1"/>
</dbReference>
<protein>
    <submittedName>
        <fullName evidence="12">Phosphotransferase</fullName>
    </submittedName>
</protein>
<evidence type="ECO:0000256" key="10">
    <source>
        <dbReference type="SAM" id="MobiDB-lite"/>
    </source>
</evidence>
<dbReference type="OrthoDB" id="3806873at2"/>
<evidence type="ECO:0000313" key="13">
    <source>
        <dbReference type="Proteomes" id="UP000314251"/>
    </source>
</evidence>